<accession>A0A1G6SVV7</accession>
<sequence length="218" mass="23896">MTDNDGTEQVPDEVTRQRNMRVSDSEREHVVELLQKAIGRGMLNLDEFTERTDIALASRTRGELNAVLVDLPGLVHPEASPLAPQAPAPSAPSAPGYPGQQRMELKAHGSTLTRKGRWHVPAELLVRNKYGETKLDFSEADITSQVVNIELDTKWSTVTLTIPDSAAVDLNGLGELKWSTVTDKTNSNGRTGIPRLVVTGRVYGGTLIIKYPRRGLFS</sequence>
<proteinExistence type="predicted"/>
<dbReference type="Proteomes" id="UP000199494">
    <property type="component" value="Unassembled WGS sequence"/>
</dbReference>
<evidence type="ECO:0000313" key="3">
    <source>
        <dbReference type="Proteomes" id="UP000199494"/>
    </source>
</evidence>
<organism evidence="2 3">
    <name type="scientific">Prauserella marina</name>
    <dbReference type="NCBI Taxonomy" id="530584"/>
    <lineage>
        <taxon>Bacteria</taxon>
        <taxon>Bacillati</taxon>
        <taxon>Actinomycetota</taxon>
        <taxon>Actinomycetes</taxon>
        <taxon>Pseudonocardiales</taxon>
        <taxon>Pseudonocardiaceae</taxon>
        <taxon>Prauserella</taxon>
    </lineage>
</organism>
<dbReference type="Pfam" id="PF08044">
    <property type="entry name" value="DUF1707"/>
    <property type="match status" value="1"/>
</dbReference>
<dbReference type="PANTHER" id="PTHR40763">
    <property type="entry name" value="MEMBRANE PROTEIN-RELATED"/>
    <property type="match status" value="1"/>
</dbReference>
<protein>
    <submittedName>
        <fullName evidence="2">Uncharacterized protein</fullName>
    </submittedName>
</protein>
<feature type="compositionally biased region" description="Basic and acidic residues" evidence="1">
    <location>
        <begin position="13"/>
        <end position="23"/>
    </location>
</feature>
<dbReference type="EMBL" id="FMZE01000006">
    <property type="protein sequence ID" value="SDD20406.1"/>
    <property type="molecule type" value="Genomic_DNA"/>
</dbReference>
<reference evidence="2 3" key="1">
    <citation type="submission" date="2016-10" db="EMBL/GenBank/DDBJ databases">
        <authorList>
            <person name="de Groot N.N."/>
        </authorList>
    </citation>
    <scope>NUCLEOTIDE SEQUENCE [LARGE SCALE GENOMIC DNA]</scope>
    <source>
        <strain evidence="2 3">CGMCC 4.5506</strain>
    </source>
</reference>
<evidence type="ECO:0000256" key="1">
    <source>
        <dbReference type="SAM" id="MobiDB-lite"/>
    </source>
</evidence>
<name>A0A1G6SVV7_9PSEU</name>
<dbReference type="InterPro" id="IPR012551">
    <property type="entry name" value="DUF1707_SHOCT-like"/>
</dbReference>
<keyword evidence="3" id="KW-1185">Reference proteome</keyword>
<evidence type="ECO:0000313" key="2">
    <source>
        <dbReference type="EMBL" id="SDD20406.1"/>
    </source>
</evidence>
<feature type="region of interest" description="Disordered" evidence="1">
    <location>
        <begin position="79"/>
        <end position="101"/>
    </location>
</feature>
<dbReference type="AlphaFoldDB" id="A0A1G6SVV7"/>
<dbReference type="STRING" id="530584.SAMN05421630_106386"/>
<dbReference type="PANTHER" id="PTHR40763:SF5">
    <property type="entry name" value="MEMBRANE PROTEIN"/>
    <property type="match status" value="1"/>
</dbReference>
<feature type="region of interest" description="Disordered" evidence="1">
    <location>
        <begin position="1"/>
        <end position="23"/>
    </location>
</feature>
<gene>
    <name evidence="2" type="ORF">SAMN05421630_106386</name>
</gene>